<sequence length="406" mass="46831">MFWCPRETVLGHVSHIDLYLFEHSPDHYEQSFPELMRDYVFPYIGTPRKPPRTVFGAWFSRYWAYAQQDIVELIRRFENNDPSDEHDSVHRCPLRPPVHVSVLVIDMDWHQPNQWTGFSWNRELFPDPEALLAWLHERSHPVHVVLNLHPADGIAASEDVFAQARSLVAPGFPSNDTIPFHISDGGFRRAYFGAVLRALENDPPLANQTRKHGVDFWWIDWQQGVSEKDGFNPMPLLNHFHYHWAESGAREGRLLPVILSRWPGVGGHRYPVGFSGDTVASWSSLAMQPEFTTMAANVGYYYWSHDIGGHYGGDEDPERYVRWVQWGCFSPILRLHCSKNDFMSRTPWAFHSLEVESVVRHVLRLRSSLEFLLESVPAACASLCAYVSLRLARSVEHRGLPAPRRL</sequence>
<dbReference type="PANTHER" id="PTHR22762">
    <property type="entry name" value="ALPHA-GLUCOSIDASE"/>
    <property type="match status" value="1"/>
</dbReference>
<dbReference type="InterPro" id="IPR017853">
    <property type="entry name" value="GH"/>
</dbReference>
<keyword evidence="2" id="KW-0378">Hydrolase</keyword>
<organism evidence="4 5">
    <name type="scientific">Cyanidiococcus yangmingshanensis</name>
    <dbReference type="NCBI Taxonomy" id="2690220"/>
    <lineage>
        <taxon>Eukaryota</taxon>
        <taxon>Rhodophyta</taxon>
        <taxon>Bangiophyceae</taxon>
        <taxon>Cyanidiales</taxon>
        <taxon>Cyanidiaceae</taxon>
        <taxon>Cyanidiococcus</taxon>
    </lineage>
</organism>
<comment type="similarity">
    <text evidence="1 2">Belongs to the glycosyl hydrolase 31 family.</text>
</comment>
<comment type="caution">
    <text evidence="4">The sequence shown here is derived from an EMBL/GenBank/DDBJ whole genome shotgun (WGS) entry which is preliminary data.</text>
</comment>
<dbReference type="Pfam" id="PF01055">
    <property type="entry name" value="Glyco_hydro_31_2nd"/>
    <property type="match status" value="1"/>
</dbReference>
<accession>A0A7J7IIZ8</accession>
<dbReference type="SUPFAM" id="SSF51445">
    <property type="entry name" value="(Trans)glycosidases"/>
    <property type="match status" value="1"/>
</dbReference>
<name>A0A7J7IIZ8_9RHOD</name>
<feature type="domain" description="Glycoside hydrolase family 31 TIM barrel" evidence="3">
    <location>
        <begin position="48"/>
        <end position="369"/>
    </location>
</feature>
<dbReference type="Gene3D" id="3.20.20.80">
    <property type="entry name" value="Glycosidases"/>
    <property type="match status" value="1"/>
</dbReference>
<reference evidence="4 5" key="1">
    <citation type="journal article" date="2020" name="J. Phycol.">
        <title>Comparative genome analysis reveals Cyanidiococcus gen. nov., a new extremophilic red algal genus sister to Cyanidioschyzon (Cyanidioschyzonaceae, Rhodophyta).</title>
        <authorList>
            <person name="Liu S.-L."/>
            <person name="Chiang Y.-R."/>
            <person name="Yoon H.S."/>
            <person name="Fu H.-Y."/>
        </authorList>
    </citation>
    <scope>NUCLEOTIDE SEQUENCE [LARGE SCALE GENOMIC DNA]</scope>
    <source>
        <strain evidence="4 5">THAL066</strain>
    </source>
</reference>
<evidence type="ECO:0000256" key="1">
    <source>
        <dbReference type="ARBA" id="ARBA00007806"/>
    </source>
</evidence>
<evidence type="ECO:0000259" key="3">
    <source>
        <dbReference type="Pfam" id="PF01055"/>
    </source>
</evidence>
<dbReference type="GO" id="GO:0006491">
    <property type="term" value="P:N-glycan processing"/>
    <property type="evidence" value="ECO:0007669"/>
    <property type="project" value="TreeGrafter"/>
</dbReference>
<dbReference type="GO" id="GO:0005975">
    <property type="term" value="P:carbohydrate metabolic process"/>
    <property type="evidence" value="ECO:0007669"/>
    <property type="project" value="InterPro"/>
</dbReference>
<keyword evidence="2" id="KW-0326">Glycosidase</keyword>
<keyword evidence="5" id="KW-1185">Reference proteome</keyword>
<dbReference type="OrthoDB" id="1334205at2759"/>
<proteinExistence type="inferred from homology"/>
<dbReference type="GO" id="GO:0090599">
    <property type="term" value="F:alpha-glucosidase activity"/>
    <property type="evidence" value="ECO:0007669"/>
    <property type="project" value="TreeGrafter"/>
</dbReference>
<gene>
    <name evidence="4" type="ORF">F1559_003349</name>
</gene>
<dbReference type="Proteomes" id="UP000530660">
    <property type="component" value="Unassembled WGS sequence"/>
</dbReference>
<dbReference type="AlphaFoldDB" id="A0A7J7IIZ8"/>
<protein>
    <recommendedName>
        <fullName evidence="3">Glycoside hydrolase family 31 TIM barrel domain-containing protein</fullName>
    </recommendedName>
</protein>
<dbReference type="CDD" id="cd06595">
    <property type="entry name" value="GH31_u1"/>
    <property type="match status" value="1"/>
</dbReference>
<dbReference type="EMBL" id="VWRR01000008">
    <property type="protein sequence ID" value="KAF6003055.1"/>
    <property type="molecule type" value="Genomic_DNA"/>
</dbReference>
<dbReference type="PANTHER" id="PTHR22762:SF89">
    <property type="entry name" value="ALPHA-XYLOSIDASE"/>
    <property type="match status" value="1"/>
</dbReference>
<evidence type="ECO:0000313" key="4">
    <source>
        <dbReference type="EMBL" id="KAF6003055.1"/>
    </source>
</evidence>
<evidence type="ECO:0000256" key="2">
    <source>
        <dbReference type="RuleBase" id="RU361185"/>
    </source>
</evidence>
<dbReference type="InterPro" id="IPR000322">
    <property type="entry name" value="Glyco_hydro_31_TIM"/>
</dbReference>
<evidence type="ECO:0000313" key="5">
    <source>
        <dbReference type="Proteomes" id="UP000530660"/>
    </source>
</evidence>